<feature type="region of interest" description="Disordered" evidence="7">
    <location>
        <begin position="15"/>
        <end position="62"/>
    </location>
</feature>
<evidence type="ECO:0000256" key="2">
    <source>
        <dbReference type="ARBA" id="ARBA00022679"/>
    </source>
</evidence>
<proteinExistence type="predicted"/>
<feature type="binding site" evidence="6">
    <location>
        <position position="123"/>
    </location>
    <ligand>
        <name>ATP</name>
        <dbReference type="ChEBI" id="CHEBI:30616"/>
    </ligand>
</feature>
<keyword evidence="11" id="KW-1185">Reference proteome</keyword>
<evidence type="ECO:0000256" key="6">
    <source>
        <dbReference type="PROSITE-ProRule" id="PRU10141"/>
    </source>
</evidence>
<keyword evidence="8" id="KW-0472">Membrane</keyword>
<feature type="compositionally biased region" description="Low complexity" evidence="7">
    <location>
        <begin position="47"/>
        <end position="61"/>
    </location>
</feature>
<dbReference type="CDD" id="cd14066">
    <property type="entry name" value="STKc_IRAK"/>
    <property type="match status" value="1"/>
</dbReference>
<evidence type="ECO:0000313" key="11">
    <source>
        <dbReference type="Proteomes" id="UP000317650"/>
    </source>
</evidence>
<evidence type="ECO:0000256" key="4">
    <source>
        <dbReference type="ARBA" id="ARBA00022777"/>
    </source>
</evidence>
<dbReference type="GO" id="GO:0004674">
    <property type="term" value="F:protein serine/threonine kinase activity"/>
    <property type="evidence" value="ECO:0007669"/>
    <property type="project" value="UniProtKB-KW"/>
</dbReference>
<keyword evidence="4" id="KW-0418">Kinase</keyword>
<keyword evidence="8" id="KW-1133">Transmembrane helix</keyword>
<dbReference type="PROSITE" id="PS00107">
    <property type="entry name" value="PROTEIN_KINASE_ATP"/>
    <property type="match status" value="1"/>
</dbReference>
<dbReference type="Proteomes" id="UP000317650">
    <property type="component" value="Chromosome 11"/>
</dbReference>
<protein>
    <recommendedName>
        <fullName evidence="9">Protein kinase domain-containing protein</fullName>
    </recommendedName>
</protein>
<sequence length="585" mass="65929">MGCFHFIRERNRYRKRRASAPMPSSVLMYSPTSNEVTSRSEDSTTAKQTSKSSGSVSSQKSIPELYEERAHNLRVFELKELRNATNDFSRLLKIGEGGFGSVYKGFVKPPDRKGDGTIVAIKKLNPQGLQGHKQWLAEVQFLGVVEHPNLVKLIGYCSVDSERVPQRMLVYEFMPNKSLEDHLFNRAYPSLPWSTRLQIALGAAEGLAYLHEGMDVQVIYRDFKASNVLLDEEFRPKLSDFGLAREGPSEGHTHVTTAVMGTYGYAAPDYVETGHLTAKSDVWSFGVVLYEILTGRKSMERNRPRTEQKLLDWVKAFPAQSGRFSMIMDPRLENKYSLRAAREIAKLADVCLAKLARDRPKMSEVAESLKGAMQYKELDGQVEPLEGTSPVHSESDDRSKTGVASARRRMLHLEKLGEKANVVGRRRVPRLMMIEVATLLVVIIEGGVYLYASWFGCVILTKPTDLYLVVPAVGDLGDEEREEYCCVELWQHGCFVSEDHYYTLLSNDTVIGNKGMKSLQHSRWLDMMFNRLNSEEGEHFVHNGLGFLSGGRAIDLEEVVDEEVGVALECDREAIALLERRCNVL</sequence>
<reference evidence="10 11" key="1">
    <citation type="journal article" date="2019" name="Nat. Plants">
        <title>Genome sequencing of Musa balbisiana reveals subgenome evolution and function divergence in polyploid bananas.</title>
        <authorList>
            <person name="Yao X."/>
        </authorList>
    </citation>
    <scope>NUCLEOTIDE SEQUENCE [LARGE SCALE GENOMIC DNA]</scope>
    <source>
        <strain evidence="11">cv. DH-PKW</strain>
        <tissue evidence="10">Leaves</tissue>
    </source>
</reference>
<comment type="caution">
    <text evidence="10">The sequence shown here is derived from an EMBL/GenBank/DDBJ whole genome shotgun (WGS) entry which is preliminary data.</text>
</comment>
<dbReference type="InterPro" id="IPR017441">
    <property type="entry name" value="Protein_kinase_ATP_BS"/>
</dbReference>
<feature type="domain" description="Protein kinase" evidence="9">
    <location>
        <begin position="88"/>
        <end position="378"/>
    </location>
</feature>
<dbReference type="Gene3D" id="1.10.510.10">
    <property type="entry name" value="Transferase(Phosphotransferase) domain 1"/>
    <property type="match status" value="1"/>
</dbReference>
<name>A0A4S8J4D1_MUSBA</name>
<dbReference type="EMBL" id="PYDT01000007">
    <property type="protein sequence ID" value="THU56280.1"/>
    <property type="molecule type" value="Genomic_DNA"/>
</dbReference>
<keyword evidence="2" id="KW-0808">Transferase</keyword>
<accession>A0A4S8J4D1</accession>
<keyword evidence="5 6" id="KW-0067">ATP-binding</keyword>
<keyword evidence="1" id="KW-0723">Serine/threonine-protein kinase</keyword>
<gene>
    <name evidence="10" type="ORF">C4D60_Mb11t15620</name>
</gene>
<evidence type="ECO:0000313" key="10">
    <source>
        <dbReference type="EMBL" id="THU56280.1"/>
    </source>
</evidence>
<dbReference type="SUPFAM" id="SSF56112">
    <property type="entry name" value="Protein kinase-like (PK-like)"/>
    <property type="match status" value="1"/>
</dbReference>
<dbReference type="AlphaFoldDB" id="A0A4S8J4D1"/>
<keyword evidence="3 6" id="KW-0547">Nucleotide-binding</keyword>
<dbReference type="Gene3D" id="3.30.200.20">
    <property type="entry name" value="Phosphorylase Kinase, domain 1"/>
    <property type="match status" value="1"/>
</dbReference>
<evidence type="ECO:0000256" key="1">
    <source>
        <dbReference type="ARBA" id="ARBA00022527"/>
    </source>
</evidence>
<dbReference type="STRING" id="52838.A0A4S8J4D1"/>
<dbReference type="InterPro" id="IPR011009">
    <property type="entry name" value="Kinase-like_dom_sf"/>
</dbReference>
<evidence type="ECO:0000259" key="9">
    <source>
        <dbReference type="PROSITE" id="PS50011"/>
    </source>
</evidence>
<dbReference type="InterPro" id="IPR001245">
    <property type="entry name" value="Ser-Thr/Tyr_kinase_cat_dom"/>
</dbReference>
<dbReference type="PROSITE" id="PS00108">
    <property type="entry name" value="PROTEIN_KINASE_ST"/>
    <property type="match status" value="1"/>
</dbReference>
<dbReference type="PROSITE" id="PS50011">
    <property type="entry name" value="PROTEIN_KINASE_DOM"/>
    <property type="match status" value="1"/>
</dbReference>
<dbReference type="Pfam" id="PF07714">
    <property type="entry name" value="PK_Tyr_Ser-Thr"/>
    <property type="match status" value="1"/>
</dbReference>
<dbReference type="InterPro" id="IPR000719">
    <property type="entry name" value="Prot_kinase_dom"/>
</dbReference>
<evidence type="ECO:0000256" key="7">
    <source>
        <dbReference type="SAM" id="MobiDB-lite"/>
    </source>
</evidence>
<dbReference type="GO" id="GO:0005524">
    <property type="term" value="F:ATP binding"/>
    <property type="evidence" value="ECO:0007669"/>
    <property type="project" value="UniProtKB-UniRule"/>
</dbReference>
<keyword evidence="8" id="KW-0812">Transmembrane</keyword>
<dbReference type="PANTHER" id="PTHR45621">
    <property type="entry name" value="OS01G0588500 PROTEIN-RELATED"/>
    <property type="match status" value="1"/>
</dbReference>
<organism evidence="10 11">
    <name type="scientific">Musa balbisiana</name>
    <name type="common">Banana</name>
    <dbReference type="NCBI Taxonomy" id="52838"/>
    <lineage>
        <taxon>Eukaryota</taxon>
        <taxon>Viridiplantae</taxon>
        <taxon>Streptophyta</taxon>
        <taxon>Embryophyta</taxon>
        <taxon>Tracheophyta</taxon>
        <taxon>Spermatophyta</taxon>
        <taxon>Magnoliopsida</taxon>
        <taxon>Liliopsida</taxon>
        <taxon>Zingiberales</taxon>
        <taxon>Musaceae</taxon>
        <taxon>Musa</taxon>
    </lineage>
</organism>
<evidence type="ECO:0000256" key="8">
    <source>
        <dbReference type="SAM" id="Phobius"/>
    </source>
</evidence>
<evidence type="ECO:0000256" key="3">
    <source>
        <dbReference type="ARBA" id="ARBA00022741"/>
    </source>
</evidence>
<dbReference type="FunFam" id="1.10.510.10:FF:000095">
    <property type="entry name" value="protein STRUBBELIG-RECEPTOR FAMILY 8"/>
    <property type="match status" value="1"/>
</dbReference>
<dbReference type="InterPro" id="IPR050823">
    <property type="entry name" value="Plant_Ser_Thr_Prot_Kinase"/>
</dbReference>
<dbReference type="InterPro" id="IPR008271">
    <property type="entry name" value="Ser/Thr_kinase_AS"/>
</dbReference>
<feature type="transmembrane region" description="Helical" evidence="8">
    <location>
        <begin position="431"/>
        <end position="452"/>
    </location>
</feature>
<evidence type="ECO:0000256" key="5">
    <source>
        <dbReference type="ARBA" id="ARBA00022840"/>
    </source>
</evidence>